<evidence type="ECO:0000313" key="2">
    <source>
        <dbReference type="EMBL" id="MFC3086305.1"/>
    </source>
</evidence>
<reference evidence="3" key="1">
    <citation type="journal article" date="2019" name="Int. J. Syst. Evol. Microbiol.">
        <title>The Global Catalogue of Microorganisms (GCM) 10K type strain sequencing project: providing services to taxonomists for standard genome sequencing and annotation.</title>
        <authorList>
            <consortium name="The Broad Institute Genomics Platform"/>
            <consortium name="The Broad Institute Genome Sequencing Center for Infectious Disease"/>
            <person name="Wu L."/>
            <person name="Ma J."/>
        </authorList>
    </citation>
    <scope>NUCLEOTIDE SEQUENCE [LARGE SCALE GENOMIC DNA]</scope>
    <source>
        <strain evidence="3">KCTC 62102</strain>
    </source>
</reference>
<dbReference type="Proteomes" id="UP001595445">
    <property type="component" value="Unassembled WGS sequence"/>
</dbReference>
<name>A0ABV7DVA4_9RHOB</name>
<comment type="caution">
    <text evidence="2">The sequence shown here is derived from an EMBL/GenBank/DDBJ whole genome shotgun (WGS) entry which is preliminary data.</text>
</comment>
<dbReference type="EMBL" id="JBHRSM010000016">
    <property type="protein sequence ID" value="MFC3086305.1"/>
    <property type="molecule type" value="Genomic_DNA"/>
</dbReference>
<evidence type="ECO:0000313" key="3">
    <source>
        <dbReference type="Proteomes" id="UP001595445"/>
    </source>
</evidence>
<dbReference type="RefSeq" id="WP_386002341.1">
    <property type="nucleotide sequence ID" value="NZ_JAEACP010000020.1"/>
</dbReference>
<feature type="region of interest" description="Disordered" evidence="1">
    <location>
        <begin position="266"/>
        <end position="310"/>
    </location>
</feature>
<feature type="region of interest" description="Disordered" evidence="1">
    <location>
        <begin position="198"/>
        <end position="217"/>
    </location>
</feature>
<sequence length="381" mass="37809">MARAFFRHIALTLSAGTLLMGCVEGGGKGASKGAGAGLAAPAAARGAAREVEAPEVFQTTDSGLWDGRPSLGGIWVASPDAKDPERVVMFNPATGKTVTGALFRRERDNPGPKLQVSSDAAEALGMLAGQPTEIRVTALRKVEVAEAAPAEPGSADAAATGGKSAPDAAETAALATAALGAADAPAATAPAAVAGEAAVEPAAPEAPKRKTWKERRAEAKARREAEKAAKAAAAVVAPAAGAAAATVVDPAAGAVVAIETAPLDARSAEVAAPEPEKKKTRRQIKAEQEAAAAAAAAAAETPAAPEAPAATAGARPILIASFSKEDNAKRAAEALAKIGITAGTEKSDRDGKAVWGVVASGDATLLDKIKAAGFADAYFLK</sequence>
<organism evidence="2 3">
    <name type="scientific">Tabrizicola soli</name>
    <dbReference type="NCBI Taxonomy" id="2185115"/>
    <lineage>
        <taxon>Bacteria</taxon>
        <taxon>Pseudomonadati</taxon>
        <taxon>Pseudomonadota</taxon>
        <taxon>Alphaproteobacteria</taxon>
        <taxon>Rhodobacterales</taxon>
        <taxon>Paracoccaceae</taxon>
        <taxon>Tabrizicola</taxon>
    </lineage>
</organism>
<accession>A0ABV7DVA4</accession>
<dbReference type="PROSITE" id="PS51257">
    <property type="entry name" value="PROKAR_LIPOPROTEIN"/>
    <property type="match status" value="1"/>
</dbReference>
<protein>
    <submittedName>
        <fullName evidence="2">SPOR domain-containing protein</fullName>
    </submittedName>
</protein>
<gene>
    <name evidence="2" type="ORF">ACFOD6_09635</name>
</gene>
<proteinExistence type="predicted"/>
<feature type="compositionally biased region" description="Low complexity" evidence="1">
    <location>
        <begin position="289"/>
        <end position="310"/>
    </location>
</feature>
<keyword evidence="3" id="KW-1185">Reference proteome</keyword>
<evidence type="ECO:0000256" key="1">
    <source>
        <dbReference type="SAM" id="MobiDB-lite"/>
    </source>
</evidence>